<evidence type="ECO:0000313" key="5">
    <source>
        <dbReference type="Proteomes" id="UP000618382"/>
    </source>
</evidence>
<dbReference type="Proteomes" id="UP000618382">
    <property type="component" value="Unassembled WGS sequence"/>
</dbReference>
<dbReference type="Gene3D" id="3.40.50.1000">
    <property type="entry name" value="HAD superfamily/HAD-like"/>
    <property type="match status" value="1"/>
</dbReference>
<dbReference type="InterPro" id="IPR006439">
    <property type="entry name" value="HAD-SF_hydro_IA"/>
</dbReference>
<keyword evidence="5" id="KW-1185">Reference proteome</keyword>
<dbReference type="PANTHER" id="PTHR46470:SF4">
    <property type="entry name" value="5-AMINO-6-(5-PHOSPHO-D-RIBITYLAMINO)URACIL PHOSPHATASE YIGB"/>
    <property type="match status" value="1"/>
</dbReference>
<evidence type="ECO:0000256" key="2">
    <source>
        <dbReference type="ARBA" id="ARBA00022801"/>
    </source>
</evidence>
<organism evidence="4 5">
    <name type="scientific">Cellulomonas oligotrophica</name>
    <dbReference type="NCBI Taxonomy" id="931536"/>
    <lineage>
        <taxon>Bacteria</taxon>
        <taxon>Bacillati</taxon>
        <taxon>Actinomycetota</taxon>
        <taxon>Actinomycetes</taxon>
        <taxon>Micrococcales</taxon>
        <taxon>Cellulomonadaceae</taxon>
        <taxon>Cellulomonas</taxon>
    </lineage>
</organism>
<keyword evidence="2" id="KW-0378">Hydrolase</keyword>
<comment type="cofactor">
    <cofactor evidence="1">
        <name>Mg(2+)</name>
        <dbReference type="ChEBI" id="CHEBI:18420"/>
    </cofactor>
</comment>
<comment type="caution">
    <text evidence="4">The sequence shown here is derived from an EMBL/GenBank/DDBJ whole genome shotgun (WGS) entry which is preliminary data.</text>
</comment>
<dbReference type="NCBIfam" id="TIGR01549">
    <property type="entry name" value="HAD-SF-IA-v1"/>
    <property type="match status" value="1"/>
</dbReference>
<evidence type="ECO:0000256" key="3">
    <source>
        <dbReference type="ARBA" id="ARBA00022842"/>
    </source>
</evidence>
<accession>A0ABQ4DBG6</accession>
<gene>
    <name evidence="4" type="ORF">Col01nite_22240</name>
</gene>
<name>A0ABQ4DBG6_9CELL</name>
<dbReference type="RefSeq" id="WP_306458098.1">
    <property type="nucleotide sequence ID" value="NZ_BAABFI010000010.1"/>
</dbReference>
<keyword evidence="3" id="KW-0460">Magnesium</keyword>
<evidence type="ECO:0000256" key="1">
    <source>
        <dbReference type="ARBA" id="ARBA00001946"/>
    </source>
</evidence>
<sequence>MPKARLPRSSGTILRRVAALEFTRPAVNSPCGGVGKPDPRVFVEACRRLGTDPARTAYVGDELDVDARAAAAAGLVGVWVDRPGPRRVPVTDEDVAAARAAGVHVVRSLDELPEVLGLHP</sequence>
<evidence type="ECO:0000313" key="4">
    <source>
        <dbReference type="EMBL" id="GIG33065.1"/>
    </source>
</evidence>
<protein>
    <recommendedName>
        <fullName evidence="6">HAD family hydrolase</fullName>
    </recommendedName>
</protein>
<dbReference type="InterPro" id="IPR051400">
    <property type="entry name" value="HAD-like_hydrolase"/>
</dbReference>
<reference evidence="4 5" key="1">
    <citation type="submission" date="2021-01" db="EMBL/GenBank/DDBJ databases">
        <title>Whole genome shotgun sequence of Cellulomonas oligotrophica NBRC 109435.</title>
        <authorList>
            <person name="Komaki H."/>
            <person name="Tamura T."/>
        </authorList>
    </citation>
    <scope>NUCLEOTIDE SEQUENCE [LARGE SCALE GENOMIC DNA]</scope>
    <source>
        <strain evidence="4 5">NBRC 109435</strain>
    </source>
</reference>
<evidence type="ECO:0008006" key="6">
    <source>
        <dbReference type="Google" id="ProtNLM"/>
    </source>
</evidence>
<dbReference type="InterPro" id="IPR036412">
    <property type="entry name" value="HAD-like_sf"/>
</dbReference>
<dbReference type="EMBL" id="BONN01000005">
    <property type="protein sequence ID" value="GIG33065.1"/>
    <property type="molecule type" value="Genomic_DNA"/>
</dbReference>
<dbReference type="SUPFAM" id="SSF56784">
    <property type="entry name" value="HAD-like"/>
    <property type="match status" value="1"/>
</dbReference>
<dbReference type="PANTHER" id="PTHR46470">
    <property type="entry name" value="N-ACYLNEURAMINATE-9-PHOSPHATASE"/>
    <property type="match status" value="1"/>
</dbReference>
<proteinExistence type="predicted"/>
<dbReference type="Pfam" id="PF00702">
    <property type="entry name" value="Hydrolase"/>
    <property type="match status" value="1"/>
</dbReference>
<dbReference type="InterPro" id="IPR023214">
    <property type="entry name" value="HAD_sf"/>
</dbReference>